<proteinExistence type="predicted"/>
<dbReference type="Pfam" id="PF00069">
    <property type="entry name" value="Pkinase"/>
    <property type="match status" value="1"/>
</dbReference>
<dbReference type="EMBL" id="JAPWTJ010001663">
    <property type="protein sequence ID" value="KAJ8970158.1"/>
    <property type="molecule type" value="Genomic_DNA"/>
</dbReference>
<comment type="caution">
    <text evidence="2">The sequence shown here is derived from an EMBL/GenBank/DDBJ whole genome shotgun (WGS) entry which is preliminary data.</text>
</comment>
<dbReference type="InterPro" id="IPR011009">
    <property type="entry name" value="Kinase-like_dom_sf"/>
</dbReference>
<dbReference type="Proteomes" id="UP001162164">
    <property type="component" value="Unassembled WGS sequence"/>
</dbReference>
<gene>
    <name evidence="2" type="ORF">NQ317_003322</name>
</gene>
<dbReference type="PANTHER" id="PTHR24359:SF1">
    <property type="entry name" value="INHIBITOR OF NUCLEAR FACTOR KAPPA-B KINASE EPSILON SUBUNIT HOMOLOG 1-RELATED"/>
    <property type="match status" value="1"/>
</dbReference>
<dbReference type="Gene3D" id="1.10.510.10">
    <property type="entry name" value="Transferase(Phosphotransferase) domain 1"/>
    <property type="match status" value="1"/>
</dbReference>
<accession>A0ABQ9J092</accession>
<dbReference type="SUPFAM" id="SSF56112">
    <property type="entry name" value="Protein kinase-like (PK-like)"/>
    <property type="match status" value="1"/>
</dbReference>
<name>A0ABQ9J092_9CUCU</name>
<organism evidence="2 3">
    <name type="scientific">Molorchus minor</name>
    <dbReference type="NCBI Taxonomy" id="1323400"/>
    <lineage>
        <taxon>Eukaryota</taxon>
        <taxon>Metazoa</taxon>
        <taxon>Ecdysozoa</taxon>
        <taxon>Arthropoda</taxon>
        <taxon>Hexapoda</taxon>
        <taxon>Insecta</taxon>
        <taxon>Pterygota</taxon>
        <taxon>Neoptera</taxon>
        <taxon>Endopterygota</taxon>
        <taxon>Coleoptera</taxon>
        <taxon>Polyphaga</taxon>
        <taxon>Cucujiformia</taxon>
        <taxon>Chrysomeloidea</taxon>
        <taxon>Cerambycidae</taxon>
        <taxon>Lamiinae</taxon>
        <taxon>Monochamini</taxon>
        <taxon>Molorchus</taxon>
    </lineage>
</organism>
<evidence type="ECO:0000259" key="1">
    <source>
        <dbReference type="Pfam" id="PF00069"/>
    </source>
</evidence>
<keyword evidence="3" id="KW-1185">Reference proteome</keyword>
<evidence type="ECO:0000313" key="3">
    <source>
        <dbReference type="Proteomes" id="UP001162164"/>
    </source>
</evidence>
<protein>
    <recommendedName>
        <fullName evidence="1">Protein kinase domain-containing protein</fullName>
    </recommendedName>
</protein>
<dbReference type="InterPro" id="IPR000719">
    <property type="entry name" value="Prot_kinase_dom"/>
</dbReference>
<feature type="domain" description="Protein kinase" evidence="1">
    <location>
        <begin position="21"/>
        <end position="118"/>
    </location>
</feature>
<sequence>MGSQLKQSLSGNIHRIREFELEKWGEGWFGKILLVEHKATDTEMVLKALPKPYTSIKDFYREFHYGLHLGVHKNIITAYDVAFETAGFYVFSQEYAPLVKFYDIVDTNSIIQSLQCRRQSLPAAQAFTLIARPEPV</sequence>
<dbReference type="PANTHER" id="PTHR24359">
    <property type="entry name" value="SERINE/THREONINE-PROTEIN KINASE SBK1"/>
    <property type="match status" value="1"/>
</dbReference>
<evidence type="ECO:0000313" key="2">
    <source>
        <dbReference type="EMBL" id="KAJ8970158.1"/>
    </source>
</evidence>
<reference evidence="2" key="1">
    <citation type="journal article" date="2023" name="Insect Mol. Biol.">
        <title>Genome sequencing provides insights into the evolution of gene families encoding plant cell wall-degrading enzymes in longhorned beetles.</title>
        <authorList>
            <person name="Shin N.R."/>
            <person name="Okamura Y."/>
            <person name="Kirsch R."/>
            <person name="Pauchet Y."/>
        </authorList>
    </citation>
    <scope>NUCLEOTIDE SEQUENCE</scope>
    <source>
        <strain evidence="2">MMC_N1</strain>
    </source>
</reference>